<feature type="signal peptide" evidence="1">
    <location>
        <begin position="1"/>
        <end position="24"/>
    </location>
</feature>
<feature type="chain" id="PRO_5005503492" description="LPP20 lipoprotein" evidence="1">
    <location>
        <begin position="25"/>
        <end position="467"/>
    </location>
</feature>
<dbReference type="OrthoDB" id="5857647at2"/>
<sequence>MMKRTQSYRLLAMGCGLVASVVVADSVGFKSHGDIYAEACAYGRGPTAVAQAQAQATSELATFLQGAALREFQRSADSFTGVNNEAQISWLESLQQGSQSGLSAQALPVVLGKPYIQGNDTCVAVTLPQGVNADSVSDDGLQWDDAAAEVAVVVDGEGWPSKTGQTARQIAELDGLKRAVSQVVGVWLQNNFTQYSNSEFAQNNDAVQESMRDVLAQQLHSRSDGFVKRWQLLDTQQLPNGGVKVTLEAVVAQQDVAQASNDLLQAIGSPRVNVDAPEPLRSFIAVWLSENGIEVSKTAPLTVTAYGDLRRRGNNASLDFNVQVADLSGNIYGKWRNDPSLLALPDSELVMNDLMEVHLADPAQTEALQQTLRQAFMKVVAQGGMVHEVKIARKYMASSHELPGILRTIGGVRDVVVGGDSSTVLAQLRYNGSAADLASALQQALGPVLNGPLPQARFENEFQILFL</sequence>
<keyword evidence="3" id="KW-1185">Reference proteome</keyword>
<accession>A0A0K6GZ68</accession>
<protein>
    <recommendedName>
        <fullName evidence="4">LPP20 lipoprotein</fullName>
    </recommendedName>
</protein>
<dbReference type="RefSeq" id="WP_055438454.1">
    <property type="nucleotide sequence ID" value="NZ_CYHB01000001.1"/>
</dbReference>
<evidence type="ECO:0000313" key="3">
    <source>
        <dbReference type="Proteomes" id="UP000182598"/>
    </source>
</evidence>
<evidence type="ECO:0008006" key="4">
    <source>
        <dbReference type="Google" id="ProtNLM"/>
    </source>
</evidence>
<dbReference type="AlphaFoldDB" id="A0A0K6GZ68"/>
<proteinExistence type="predicted"/>
<reference evidence="3" key="1">
    <citation type="submission" date="2015-08" db="EMBL/GenBank/DDBJ databases">
        <authorList>
            <person name="Varghese N."/>
        </authorList>
    </citation>
    <scope>NUCLEOTIDE SEQUENCE [LARGE SCALE GENOMIC DNA]</scope>
    <source>
        <strain evidence="3">DSM 27808</strain>
    </source>
</reference>
<dbReference type="Proteomes" id="UP000182598">
    <property type="component" value="Unassembled WGS sequence"/>
</dbReference>
<keyword evidence="1" id="KW-0732">Signal</keyword>
<evidence type="ECO:0000256" key="1">
    <source>
        <dbReference type="SAM" id="SignalP"/>
    </source>
</evidence>
<dbReference type="EMBL" id="CYHB01000001">
    <property type="protein sequence ID" value="CUA83914.1"/>
    <property type="molecule type" value="Genomic_DNA"/>
</dbReference>
<gene>
    <name evidence="2" type="ORF">Ga0061064_0809</name>
</gene>
<organism evidence="2 3">
    <name type="scientific">Pseudidiomarina woesei</name>
    <dbReference type="NCBI Taxonomy" id="1381080"/>
    <lineage>
        <taxon>Bacteria</taxon>
        <taxon>Pseudomonadati</taxon>
        <taxon>Pseudomonadota</taxon>
        <taxon>Gammaproteobacteria</taxon>
        <taxon>Alteromonadales</taxon>
        <taxon>Idiomarinaceae</taxon>
        <taxon>Pseudidiomarina</taxon>
    </lineage>
</organism>
<evidence type="ECO:0000313" key="2">
    <source>
        <dbReference type="EMBL" id="CUA83914.1"/>
    </source>
</evidence>
<name>A0A0K6GZ68_9GAMM</name>